<comment type="similarity">
    <text evidence="2">Belongs to the MurCDEF family. MurT subfamily.</text>
</comment>
<keyword evidence="2" id="KW-0067">ATP-binding</keyword>
<protein>
    <recommendedName>
        <fullName evidence="2">Lipid II isoglutaminyl synthase (glutamine-hydrolyzing) subunit MurT</fullName>
        <ecNumber evidence="2">6.3.5.13</ecNumber>
    </recommendedName>
</protein>
<comment type="caution">
    <text evidence="6">The sequence shown here is derived from an EMBL/GenBank/DDBJ whole genome shotgun (WGS) entry which is preliminary data.</text>
</comment>
<keyword evidence="2" id="KW-0547">Nucleotide-binding</keyword>
<dbReference type="GO" id="GO:0016881">
    <property type="term" value="F:acid-amino acid ligase activity"/>
    <property type="evidence" value="ECO:0007669"/>
    <property type="project" value="InterPro"/>
</dbReference>
<evidence type="ECO:0000259" key="4">
    <source>
        <dbReference type="Pfam" id="PF08245"/>
    </source>
</evidence>
<dbReference type="GO" id="GO:0005524">
    <property type="term" value="F:ATP binding"/>
    <property type="evidence" value="ECO:0007669"/>
    <property type="project" value="UniProtKB-UniRule"/>
</dbReference>
<sequence length="488" mass="52595">MGDFLCGVAFRAARLVRLLLRLRPEGGSSLPGYVFLKLCPRGLSHWADQVTHVLFLTGTNGKTTTTALVASALRESGISVVTNDKGANMPSGLATAFVNAADPSGRLPRGAYAVFEVDEGSLPALVRELAPDVVVLLNLYPDQLDRYGSPRELSERLRKTLAELDRSFEGRFTVVANADQPLTVYAAQGARSPSYFGLEAGEERDEGEAPSEACPYCGAPLVYTVRLPEALGPHLGRYRCPVCGFRRPDADVREGRILPPDSFTRGFLLEVSGRTFAVPLLGTYNAYTVLAAWSAASALGVSPDAFARALARFRLPRGRMEVLRASGVRATLNLAKNAAGMRVTLSEFLRREGPKRFLLAVNNAPADGEDASWIADAGLSALVRSDVEAVVVTGTRREDLARVLREEGFAAERLFVEAEPRTAVARLLGSPYPLAEVFHADTGLFLIANYTALPPVREALVASGFTPGEEGEPQRDEVPPRGRDQTIA</sequence>
<keyword evidence="2" id="KW-0133">Cell shape</keyword>
<evidence type="ECO:0000313" key="6">
    <source>
        <dbReference type="EMBL" id="PTQ53137.1"/>
    </source>
</evidence>
<comment type="pathway">
    <text evidence="1 2">Cell wall biogenesis; peptidoglycan biosynthesis.</text>
</comment>
<comment type="catalytic activity">
    <reaction evidence="2">
        <text>beta-D-GlcNAc-(1-&gt;4)-Mur2Ac(oyl-L-Ala-gamma-D-Glu-L-Lys-D-Ala-D-Ala)-di-trans,octa-cis-undecaprenyl diphosphate + L-glutamine + ATP + H2O = beta-D-GlcNAc-(1-&gt;4)-Mur2Ac(oyl-L-Ala-D-isoglutaminyl-L-Lys-D-Ala-D-Ala)-di-trans,octa-cis-undecaprenyl diphosphate + L-glutamate + ADP + phosphate + H(+)</text>
        <dbReference type="Rhea" id="RHEA:57928"/>
        <dbReference type="ChEBI" id="CHEBI:15377"/>
        <dbReference type="ChEBI" id="CHEBI:15378"/>
        <dbReference type="ChEBI" id="CHEBI:29985"/>
        <dbReference type="ChEBI" id="CHEBI:30616"/>
        <dbReference type="ChEBI" id="CHEBI:43474"/>
        <dbReference type="ChEBI" id="CHEBI:58359"/>
        <dbReference type="ChEBI" id="CHEBI:60033"/>
        <dbReference type="ChEBI" id="CHEBI:62233"/>
        <dbReference type="ChEBI" id="CHEBI:456216"/>
        <dbReference type="EC" id="6.3.5.13"/>
    </reaction>
</comment>
<keyword evidence="2" id="KW-0961">Cell wall biogenesis/degradation</keyword>
<proteinExistence type="inferred from homology"/>
<feature type="compositionally biased region" description="Basic and acidic residues" evidence="3">
    <location>
        <begin position="472"/>
        <end position="488"/>
    </location>
</feature>
<evidence type="ECO:0000313" key="7">
    <source>
        <dbReference type="Proteomes" id="UP000244016"/>
    </source>
</evidence>
<reference evidence="6 7" key="1">
    <citation type="submission" date="2017-08" db="EMBL/GenBank/DDBJ databases">
        <title>Burning lignite coal seam in the remote Altai Mountains harbors a hydrogen-driven thermophilic microbial community.</title>
        <authorList>
            <person name="Kadnikov V.V."/>
            <person name="Mardanov A.V."/>
            <person name="Ivasenko D."/>
            <person name="Beletsky A.V."/>
            <person name="Karnachuk O.V."/>
            <person name="Ravin N.V."/>
        </authorList>
    </citation>
    <scope>NUCLEOTIDE SEQUENCE [LARGE SCALE GENOMIC DNA]</scope>
    <source>
        <strain evidence="6">AL31</strain>
    </source>
</reference>
<dbReference type="PANTHER" id="PTHR23135">
    <property type="entry name" value="MUR LIGASE FAMILY MEMBER"/>
    <property type="match status" value="1"/>
</dbReference>
<organism evidence="6 7">
    <name type="scientific">Brockia lithotrophica</name>
    <dbReference type="NCBI Taxonomy" id="933949"/>
    <lineage>
        <taxon>Bacteria</taxon>
        <taxon>Bacillati</taxon>
        <taxon>Bacillota</taxon>
        <taxon>Bacilli</taxon>
        <taxon>Bacillales</taxon>
        <taxon>Bacillales Family X. Incertae Sedis</taxon>
        <taxon>Brockia</taxon>
    </lineage>
</organism>
<dbReference type="HAMAP" id="MF_02214">
    <property type="entry name" value="Lipid_II_synth_MurT"/>
    <property type="match status" value="1"/>
</dbReference>
<dbReference type="InterPro" id="IPR043703">
    <property type="entry name" value="Lipid_II_synth_MurT"/>
</dbReference>
<feature type="binding site" evidence="2">
    <location>
        <position position="243"/>
    </location>
    <ligand>
        <name>Zn(2+)</name>
        <dbReference type="ChEBI" id="CHEBI:29105"/>
    </ligand>
</feature>
<comment type="function">
    <text evidence="2">The lipid II isoglutaminyl synthase complex catalyzes the formation of alpha-D-isoglutamine in the cell wall lipid II stem peptide. The MurT subunit catalyzes the ATP-dependent amidation of D-glutamate residue of lipid II, converting it to an isoglutamine residue.</text>
</comment>
<feature type="region of interest" description="Disordered" evidence="3">
    <location>
        <begin position="465"/>
        <end position="488"/>
    </location>
</feature>
<dbReference type="Gene3D" id="3.40.1190.10">
    <property type="entry name" value="Mur-like, catalytic domain"/>
    <property type="match status" value="1"/>
</dbReference>
<keyword evidence="2" id="KW-0479">Metal-binding</keyword>
<dbReference type="UniPathway" id="UPA00219"/>
<evidence type="ECO:0000256" key="3">
    <source>
        <dbReference type="SAM" id="MobiDB-lite"/>
    </source>
</evidence>
<keyword evidence="2" id="KW-0862">Zinc</keyword>
<evidence type="ECO:0000256" key="1">
    <source>
        <dbReference type="ARBA" id="ARBA00004752"/>
    </source>
</evidence>
<dbReference type="EC" id="6.3.5.13" evidence="2"/>
<dbReference type="SUPFAM" id="SSF53623">
    <property type="entry name" value="MurD-like peptide ligases, catalytic domain"/>
    <property type="match status" value="1"/>
</dbReference>
<feature type="binding site" evidence="2">
    <location>
        <position position="217"/>
    </location>
    <ligand>
        <name>Zn(2+)</name>
        <dbReference type="ChEBI" id="CHEBI:29105"/>
    </ligand>
</feature>
<dbReference type="PANTHER" id="PTHR23135:SF7">
    <property type="entry name" value="LIPID II ISOGLUTAMINYL SYNTHASE (GLUTAMINE-HYDROLYZING) SUBUNIT MURT"/>
    <property type="match status" value="1"/>
</dbReference>
<feature type="binding site" evidence="2">
    <location>
        <position position="214"/>
    </location>
    <ligand>
        <name>Zn(2+)</name>
        <dbReference type="ChEBI" id="CHEBI:29105"/>
    </ligand>
</feature>
<dbReference type="Pfam" id="PF08245">
    <property type="entry name" value="Mur_ligase_M"/>
    <property type="match status" value="1"/>
</dbReference>
<feature type="binding site" evidence="2">
    <location>
        <position position="240"/>
    </location>
    <ligand>
        <name>Zn(2+)</name>
        <dbReference type="ChEBI" id="CHEBI:29105"/>
    </ligand>
</feature>
<gene>
    <name evidence="2" type="primary">murT</name>
    <name evidence="6" type="ORF">BLITH_0217</name>
</gene>
<comment type="catalytic activity">
    <reaction evidence="2">
        <text>beta-D-GlcNAc-(1-&gt;4)-Mur2Ac(oyl-L-Ala-gamma-D-Glu-L-Lys-D-Ala-D-Ala)-di-trans,octa-cis-undecaprenyl diphosphate + ATP = beta-D-GlcNAc-(1-&gt;4)-Mur2Ac(oyl-L-Ala-gamma-D-O-P-Glu-L-Lys-D-Ala-D-Ala)-di-trans,octa-cis-undecaprenyl diphosphate + ADP</text>
        <dbReference type="Rhea" id="RHEA:59488"/>
        <dbReference type="ChEBI" id="CHEBI:30616"/>
        <dbReference type="ChEBI" id="CHEBI:60033"/>
        <dbReference type="ChEBI" id="CHEBI:143132"/>
        <dbReference type="ChEBI" id="CHEBI:456216"/>
    </reaction>
</comment>
<feature type="active site" evidence="2">
    <location>
        <position position="370"/>
    </location>
</feature>
<feature type="domain" description="Lipid II isoglutaminyl synthase (glutamine-hydrolyzing) subunit MurT C-terminal" evidence="5">
    <location>
        <begin position="334"/>
        <end position="453"/>
    </location>
</feature>
<dbReference type="AlphaFoldDB" id="A0A2T5GAC5"/>
<name>A0A2T5GAC5_9BACL</name>
<feature type="domain" description="Mur ligase central" evidence="4">
    <location>
        <begin position="57"/>
        <end position="185"/>
    </location>
</feature>
<evidence type="ECO:0000256" key="2">
    <source>
        <dbReference type="HAMAP-Rule" id="MF_02214"/>
    </source>
</evidence>
<comment type="catalytic activity">
    <reaction evidence="2">
        <text>beta-D-GlcNAc-(1-&gt;4)-Mur2Ac(oyl-L-Ala-gamma-D-O-P-Glu-L-Lys-D-Ala-D-Ala)-di-trans,octa-cis-undecaprenyl diphosphate + NH4(+) = beta-D-GlcNAc-(1-&gt;4)-Mur2Ac(oyl-L-Ala-D-isoglutaminyl-L-Lys-D-Ala-D-Ala)-di-trans,octa-cis-undecaprenyl diphosphate + phosphate + H(+)</text>
        <dbReference type="Rhea" id="RHEA:57932"/>
        <dbReference type="ChEBI" id="CHEBI:15378"/>
        <dbReference type="ChEBI" id="CHEBI:28938"/>
        <dbReference type="ChEBI" id="CHEBI:43474"/>
        <dbReference type="ChEBI" id="CHEBI:62233"/>
        <dbReference type="ChEBI" id="CHEBI:143132"/>
    </reaction>
</comment>
<dbReference type="InterPro" id="IPR036565">
    <property type="entry name" value="Mur-like_cat_sf"/>
</dbReference>
<comment type="subunit">
    <text evidence="2">Forms a heterodimer with GatD.</text>
</comment>
<dbReference type="Pfam" id="PF08353">
    <property type="entry name" value="MurT_C"/>
    <property type="match status" value="1"/>
</dbReference>
<evidence type="ECO:0000259" key="5">
    <source>
        <dbReference type="Pfam" id="PF08353"/>
    </source>
</evidence>
<dbReference type="GO" id="GO:0008360">
    <property type="term" value="P:regulation of cell shape"/>
    <property type="evidence" value="ECO:0007669"/>
    <property type="project" value="UniProtKB-KW"/>
</dbReference>
<dbReference type="InterPro" id="IPR013564">
    <property type="entry name" value="MurT_C"/>
</dbReference>
<dbReference type="GO" id="GO:0071555">
    <property type="term" value="P:cell wall organization"/>
    <property type="evidence" value="ECO:0007669"/>
    <property type="project" value="UniProtKB-KW"/>
</dbReference>
<dbReference type="Proteomes" id="UP000244016">
    <property type="component" value="Unassembled WGS sequence"/>
</dbReference>
<dbReference type="GO" id="GO:0140282">
    <property type="term" value="F:carbon-nitrogen ligase activity on lipid II"/>
    <property type="evidence" value="ECO:0007669"/>
    <property type="project" value="UniProtKB-UniRule"/>
</dbReference>
<keyword evidence="2" id="KW-0573">Peptidoglycan synthesis</keyword>
<dbReference type="GO" id="GO:0008270">
    <property type="term" value="F:zinc ion binding"/>
    <property type="evidence" value="ECO:0007669"/>
    <property type="project" value="UniProtKB-UniRule"/>
</dbReference>
<keyword evidence="2 6" id="KW-0436">Ligase</keyword>
<dbReference type="InterPro" id="IPR013221">
    <property type="entry name" value="Mur_ligase_cen"/>
</dbReference>
<dbReference type="GO" id="GO:0009252">
    <property type="term" value="P:peptidoglycan biosynthetic process"/>
    <property type="evidence" value="ECO:0007669"/>
    <property type="project" value="UniProtKB-UniRule"/>
</dbReference>
<dbReference type="EMBL" id="PEBW01000001">
    <property type="protein sequence ID" value="PTQ53137.1"/>
    <property type="molecule type" value="Genomic_DNA"/>
</dbReference>
<accession>A0A2T5GAC5</accession>